<dbReference type="Proteomes" id="UP000765509">
    <property type="component" value="Unassembled WGS sequence"/>
</dbReference>
<dbReference type="EMBL" id="AVOT02021643">
    <property type="protein sequence ID" value="MBW0510574.1"/>
    <property type="molecule type" value="Genomic_DNA"/>
</dbReference>
<organism evidence="1 2">
    <name type="scientific">Austropuccinia psidii MF-1</name>
    <dbReference type="NCBI Taxonomy" id="1389203"/>
    <lineage>
        <taxon>Eukaryota</taxon>
        <taxon>Fungi</taxon>
        <taxon>Dikarya</taxon>
        <taxon>Basidiomycota</taxon>
        <taxon>Pucciniomycotina</taxon>
        <taxon>Pucciniomycetes</taxon>
        <taxon>Pucciniales</taxon>
        <taxon>Sphaerophragmiaceae</taxon>
        <taxon>Austropuccinia</taxon>
    </lineage>
</organism>
<keyword evidence="2" id="KW-1185">Reference proteome</keyword>
<gene>
    <name evidence="1" type="ORF">O181_050289</name>
</gene>
<evidence type="ECO:0000313" key="2">
    <source>
        <dbReference type="Proteomes" id="UP000765509"/>
    </source>
</evidence>
<evidence type="ECO:0000313" key="1">
    <source>
        <dbReference type="EMBL" id="MBW0510574.1"/>
    </source>
</evidence>
<proteinExistence type="predicted"/>
<dbReference type="AlphaFoldDB" id="A0A9Q3DWG4"/>
<dbReference type="OrthoDB" id="2729552at2759"/>
<protein>
    <submittedName>
        <fullName evidence="1">Uncharacterized protein</fullName>
    </submittedName>
</protein>
<comment type="caution">
    <text evidence="1">The sequence shown here is derived from an EMBL/GenBank/DDBJ whole genome shotgun (WGS) entry which is preliminary data.</text>
</comment>
<sequence>MVELPSFTSLKWDFVVIDTPKGEDLKLGFDLLNHFNPSINLRKGLIIFNVDHKDYYDPSKSSSNDVSSSKSCETLVCLPPSSYHDSLEELWHEEEEPEEIETMINVVPSAYHHYAYGFSKVTAEKRLPHHAYDNHIKREGFLPPAGVIYSLSNQESDRLIA</sequence>
<accession>A0A9Q3DWG4</accession>
<reference evidence="1" key="1">
    <citation type="submission" date="2021-03" db="EMBL/GenBank/DDBJ databases">
        <title>Draft genome sequence of rust myrtle Austropuccinia psidii MF-1, a brazilian biotype.</title>
        <authorList>
            <person name="Quecine M.C."/>
            <person name="Pachon D.M.R."/>
            <person name="Bonatelli M.L."/>
            <person name="Correr F.H."/>
            <person name="Franceschini L.M."/>
            <person name="Leite T.F."/>
            <person name="Margarido G.R.A."/>
            <person name="Almeida C.A."/>
            <person name="Ferrarezi J.A."/>
            <person name="Labate C.A."/>
        </authorList>
    </citation>
    <scope>NUCLEOTIDE SEQUENCE</scope>
    <source>
        <strain evidence="1">MF-1</strain>
    </source>
</reference>
<name>A0A9Q3DWG4_9BASI</name>